<dbReference type="SUPFAM" id="SSF111331">
    <property type="entry name" value="NAD kinase/diacylglycerol kinase-like"/>
    <property type="match status" value="1"/>
</dbReference>
<keyword evidence="4 8" id="KW-0418">Kinase</keyword>
<dbReference type="Proteomes" id="UP000015354">
    <property type="component" value="Unassembled WGS sequence"/>
</dbReference>
<protein>
    <submittedName>
        <fullName evidence="8">Diacylglycerol kinase</fullName>
    </submittedName>
</protein>
<organism evidence="8 9">
    <name type="scientific">Strigomonas culicis</name>
    <dbReference type="NCBI Taxonomy" id="28005"/>
    <lineage>
        <taxon>Eukaryota</taxon>
        <taxon>Discoba</taxon>
        <taxon>Euglenozoa</taxon>
        <taxon>Kinetoplastea</taxon>
        <taxon>Metakinetoplastina</taxon>
        <taxon>Trypanosomatida</taxon>
        <taxon>Trypanosomatidae</taxon>
        <taxon>Strigomonadinae</taxon>
        <taxon>Strigomonas</taxon>
    </lineage>
</organism>
<dbReference type="EMBL" id="ATMH01004988">
    <property type="protein sequence ID" value="EPY28592.1"/>
    <property type="molecule type" value="Genomic_DNA"/>
</dbReference>
<keyword evidence="5" id="KW-0067">ATP-binding</keyword>
<keyword evidence="3" id="KW-0863">Zinc-finger</keyword>
<gene>
    <name evidence="8" type="ORF">STCU_04988</name>
</gene>
<dbReference type="GO" id="GO:0004143">
    <property type="term" value="F:ATP-dependent diacylglycerol kinase activity"/>
    <property type="evidence" value="ECO:0007669"/>
    <property type="project" value="InterPro"/>
</dbReference>
<dbReference type="OrthoDB" id="242257at2759"/>
<feature type="compositionally biased region" description="Low complexity" evidence="6">
    <location>
        <begin position="581"/>
        <end position="597"/>
    </location>
</feature>
<evidence type="ECO:0000313" key="9">
    <source>
        <dbReference type="Proteomes" id="UP000015354"/>
    </source>
</evidence>
<keyword evidence="2" id="KW-0547">Nucleotide-binding</keyword>
<evidence type="ECO:0000259" key="7">
    <source>
        <dbReference type="SMART" id="SM00045"/>
    </source>
</evidence>
<dbReference type="InterPro" id="IPR037607">
    <property type="entry name" value="DGK"/>
</dbReference>
<dbReference type="GO" id="GO:0005524">
    <property type="term" value="F:ATP binding"/>
    <property type="evidence" value="ECO:0007669"/>
    <property type="project" value="UniProtKB-KW"/>
</dbReference>
<evidence type="ECO:0000256" key="3">
    <source>
        <dbReference type="ARBA" id="ARBA00022771"/>
    </source>
</evidence>
<keyword evidence="9" id="KW-1185">Reference proteome</keyword>
<dbReference type="GO" id="GO:0016020">
    <property type="term" value="C:membrane"/>
    <property type="evidence" value="ECO:0007669"/>
    <property type="project" value="UniProtKB-SubCell"/>
</dbReference>
<dbReference type="InterPro" id="IPR016064">
    <property type="entry name" value="NAD/diacylglycerol_kinase_sf"/>
</dbReference>
<sequence>MQQVDACRQELAEEFFYHFFRKYPSKSSASASATLTAARRKVRIQRVHGTCTPFYILPAIAPLPLGTGNDYSNSVGFGKGLLPFHYTQSSPAFAAHHQPLATDADGAGRYNLATLFCAWWGEVEIGHILSQCVEAPAVPFDRWSAEFATLACAQNHFLLNTPSRPHRRRSKLHHAAALPPRAEVEPASYARYIDWHALRQQSARPRANYAKTKKKEAEAAVRHPAVDGYKQYDVINYLGIGFDAFVARQFDTTRKRHPELCATRAQNYVVYGLMGFHGAVQCRSIRKLIPYLSVPSAAGDDAQRRRRRKAMEGIALPSGTKALVLTNVSCYSAGTKPWDAESGESFYNPISVRGFDAAAPSSSSSSSAAWWGGWSRRLRAWFTPQANTAAEAARLDDRRAQPQEVSINDRKFELQAMGGLLHYGALSLGLAASTKLAQISELFIFVLCRPEDLCTDVLAERLRLDREPSTHDDAFLESDAESIQRMQREILQQRWLDASDDPEEEAENGGGAPHAARPRAGSAVTKEMEASLSVQIDGEALEPIQEPTIIHVRLGSTRAIDRLYVRCYNPQVVRVNQNERSSTSSSTSSGTSSSSSSECMSGDEGGEKGGKTSKKKKKSRPA</sequence>
<keyword evidence="3" id="KW-0479">Metal-binding</keyword>
<dbReference type="AlphaFoldDB" id="S9UCT1"/>
<feature type="region of interest" description="Disordered" evidence="6">
    <location>
        <begin position="499"/>
        <end position="530"/>
    </location>
</feature>
<dbReference type="GO" id="GO:0007200">
    <property type="term" value="P:phospholipase C-activating G protein-coupled receptor signaling pathway"/>
    <property type="evidence" value="ECO:0007669"/>
    <property type="project" value="InterPro"/>
</dbReference>
<accession>S9UCT1</accession>
<dbReference type="SMART" id="SM00045">
    <property type="entry name" value="DAGKa"/>
    <property type="match status" value="1"/>
</dbReference>
<feature type="compositionally biased region" description="Basic residues" evidence="6">
    <location>
        <begin position="611"/>
        <end position="622"/>
    </location>
</feature>
<evidence type="ECO:0000313" key="8">
    <source>
        <dbReference type="EMBL" id="EPY28592.1"/>
    </source>
</evidence>
<dbReference type="PANTHER" id="PTHR11255:SF54">
    <property type="entry name" value="DIACYLGLYCEROL KINASE THETA"/>
    <property type="match status" value="1"/>
</dbReference>
<dbReference type="InterPro" id="IPR000756">
    <property type="entry name" value="Diacylglycerol_kin_accessory"/>
</dbReference>
<keyword evidence="3" id="KW-0862">Zinc</keyword>
<comment type="caution">
    <text evidence="8">The sequence shown here is derived from an EMBL/GenBank/DDBJ whole genome shotgun (WGS) entry which is preliminary data.</text>
</comment>
<name>S9UCT1_9TRYP</name>
<evidence type="ECO:0000256" key="1">
    <source>
        <dbReference type="ARBA" id="ARBA00022679"/>
    </source>
</evidence>
<dbReference type="PANTHER" id="PTHR11255">
    <property type="entry name" value="DIACYLGLYCEROL KINASE"/>
    <property type="match status" value="1"/>
</dbReference>
<keyword evidence="1" id="KW-0808">Transferase</keyword>
<feature type="region of interest" description="Disordered" evidence="6">
    <location>
        <begin position="576"/>
        <end position="622"/>
    </location>
</feature>
<evidence type="ECO:0000256" key="2">
    <source>
        <dbReference type="ARBA" id="ARBA00022741"/>
    </source>
</evidence>
<evidence type="ECO:0000256" key="6">
    <source>
        <dbReference type="SAM" id="MobiDB-lite"/>
    </source>
</evidence>
<evidence type="ECO:0000256" key="5">
    <source>
        <dbReference type="ARBA" id="ARBA00022840"/>
    </source>
</evidence>
<reference evidence="8 9" key="1">
    <citation type="journal article" date="2013" name="PLoS ONE">
        <title>Predicting the Proteins of Angomonas deanei, Strigomonas culicis and Their Respective Endosymbionts Reveals New Aspects of the Trypanosomatidae Family.</title>
        <authorList>
            <person name="Motta M.C."/>
            <person name="Martins A.C."/>
            <person name="de Souza S.S."/>
            <person name="Catta-Preta C.M."/>
            <person name="Silva R."/>
            <person name="Klein C.C."/>
            <person name="de Almeida L.G."/>
            <person name="de Lima Cunha O."/>
            <person name="Ciapina L.P."/>
            <person name="Brocchi M."/>
            <person name="Colabardini A.C."/>
            <person name="de Araujo Lima B."/>
            <person name="Machado C.R."/>
            <person name="de Almeida Soares C.M."/>
            <person name="Probst C.M."/>
            <person name="de Menezes C.B."/>
            <person name="Thompson C.E."/>
            <person name="Bartholomeu D.C."/>
            <person name="Gradia D.F."/>
            <person name="Pavoni D.P."/>
            <person name="Grisard E.C."/>
            <person name="Fantinatti-Garboggini F."/>
            <person name="Marchini F.K."/>
            <person name="Rodrigues-Luiz G.F."/>
            <person name="Wagner G."/>
            <person name="Goldman G.H."/>
            <person name="Fietto J.L."/>
            <person name="Elias M.C."/>
            <person name="Goldman M.H."/>
            <person name="Sagot M.F."/>
            <person name="Pereira M."/>
            <person name="Stoco P.H."/>
            <person name="de Mendonca-Neto R.P."/>
            <person name="Teixeira S.M."/>
            <person name="Maciel T.E."/>
            <person name="de Oliveira Mendes T.A."/>
            <person name="Urmenyi T.P."/>
            <person name="de Souza W."/>
            <person name="Schenkman S."/>
            <person name="de Vasconcelos A.T."/>
        </authorList>
    </citation>
    <scope>NUCLEOTIDE SEQUENCE [LARGE SCALE GENOMIC DNA]</scope>
</reference>
<evidence type="ECO:0000256" key="4">
    <source>
        <dbReference type="ARBA" id="ARBA00022777"/>
    </source>
</evidence>
<proteinExistence type="predicted"/>
<dbReference type="Pfam" id="PF00609">
    <property type="entry name" value="DAGK_acc"/>
    <property type="match status" value="1"/>
</dbReference>
<dbReference type="GO" id="GO:0008270">
    <property type="term" value="F:zinc ion binding"/>
    <property type="evidence" value="ECO:0007669"/>
    <property type="project" value="UniProtKB-KW"/>
</dbReference>
<feature type="domain" description="Diacylglycerol kinase accessory" evidence="7">
    <location>
        <begin position="234"/>
        <end position="450"/>
    </location>
</feature>